<protein>
    <recommendedName>
        <fullName evidence="3">Endonuclease-reverse transcriptase</fullName>
    </recommendedName>
</protein>
<feature type="region of interest" description="Disordered" evidence="1">
    <location>
        <begin position="201"/>
        <end position="246"/>
    </location>
</feature>
<feature type="compositionally biased region" description="Basic and acidic residues" evidence="1">
    <location>
        <begin position="228"/>
        <end position="246"/>
    </location>
</feature>
<dbReference type="EMBL" id="HBUF01364710">
    <property type="protein sequence ID" value="CAG6722915.1"/>
    <property type="molecule type" value="Transcribed_RNA"/>
</dbReference>
<feature type="compositionally biased region" description="Polar residues" evidence="1">
    <location>
        <begin position="266"/>
        <end position="287"/>
    </location>
</feature>
<proteinExistence type="predicted"/>
<feature type="compositionally biased region" description="Basic and acidic residues" evidence="1">
    <location>
        <begin position="201"/>
        <end position="220"/>
    </location>
</feature>
<feature type="region of interest" description="Disordered" evidence="1">
    <location>
        <begin position="259"/>
        <end position="287"/>
    </location>
</feature>
<dbReference type="AlphaFoldDB" id="A0A8D8VHN7"/>
<evidence type="ECO:0008006" key="3">
    <source>
        <dbReference type="Google" id="ProtNLM"/>
    </source>
</evidence>
<sequence>MGTQEITLEKVMECLTRLESKYDKSTADTKEMMKKEFEKINVNIDKKLKSVVKRVADVEQKVEANSEKINNLEKEKRKRNVVIFGMEQDKNENFKSLEEKVLKLIRDKMEIEIYPFEVDFIKRIGKSNDKKPVLMGLTTWKRKMEIISNGKKLKDSGISVKEDYPPEVQEIRKKLFEDMKTEREKGNKAYIRYNKLIVEAKPTETDNNDNRGKGKEKEEGEPIEDVDMSTHDGNKRKAETPLEPVKKNSNVLKKYITLERRGSAGSLLTQSKLDPFLNSSQSNTPNT</sequence>
<reference evidence="2" key="1">
    <citation type="submission" date="2021-05" db="EMBL/GenBank/DDBJ databases">
        <authorList>
            <person name="Alioto T."/>
            <person name="Alioto T."/>
            <person name="Gomez Garrido J."/>
        </authorList>
    </citation>
    <scope>NUCLEOTIDE SEQUENCE</scope>
</reference>
<dbReference type="EMBL" id="HBUF01364711">
    <property type="protein sequence ID" value="CAG6722917.1"/>
    <property type="molecule type" value="Transcribed_RNA"/>
</dbReference>
<evidence type="ECO:0000256" key="1">
    <source>
        <dbReference type="SAM" id="MobiDB-lite"/>
    </source>
</evidence>
<evidence type="ECO:0000313" key="2">
    <source>
        <dbReference type="EMBL" id="CAG6722917.1"/>
    </source>
</evidence>
<organism evidence="2">
    <name type="scientific">Cacopsylla melanoneura</name>
    <dbReference type="NCBI Taxonomy" id="428564"/>
    <lineage>
        <taxon>Eukaryota</taxon>
        <taxon>Metazoa</taxon>
        <taxon>Ecdysozoa</taxon>
        <taxon>Arthropoda</taxon>
        <taxon>Hexapoda</taxon>
        <taxon>Insecta</taxon>
        <taxon>Pterygota</taxon>
        <taxon>Neoptera</taxon>
        <taxon>Paraneoptera</taxon>
        <taxon>Hemiptera</taxon>
        <taxon>Sternorrhyncha</taxon>
        <taxon>Psylloidea</taxon>
        <taxon>Psyllidae</taxon>
        <taxon>Psyllinae</taxon>
        <taxon>Cacopsylla</taxon>
    </lineage>
</organism>
<accession>A0A8D8VHN7</accession>
<name>A0A8D8VHN7_9HEMI</name>